<dbReference type="InterPro" id="IPR019416">
    <property type="entry name" value="NCBP3"/>
</dbReference>
<evidence type="ECO:0000256" key="2">
    <source>
        <dbReference type="ARBA" id="ARBA00019876"/>
    </source>
</evidence>
<name>A0ABM1E380_PRICU</name>
<gene>
    <name evidence="5" type="primary">LOC106808441</name>
</gene>
<dbReference type="Pfam" id="PF10309">
    <property type="entry name" value="NCBP3"/>
    <property type="match status" value="1"/>
</dbReference>
<dbReference type="RefSeq" id="XP_014666651.1">
    <property type="nucleotide sequence ID" value="XM_014811165.1"/>
</dbReference>
<dbReference type="PANTHER" id="PTHR16291">
    <property type="entry name" value="NUCLEAR CAP-BINDING PROTEIN SUBUNIT 3"/>
    <property type="match status" value="1"/>
</dbReference>
<organism evidence="4 5">
    <name type="scientific">Priapulus caudatus</name>
    <name type="common">Priapulid worm</name>
    <dbReference type="NCBI Taxonomy" id="37621"/>
    <lineage>
        <taxon>Eukaryota</taxon>
        <taxon>Metazoa</taxon>
        <taxon>Ecdysozoa</taxon>
        <taxon>Scalidophora</taxon>
        <taxon>Priapulida</taxon>
        <taxon>Priapulimorpha</taxon>
        <taxon>Priapulimorphida</taxon>
        <taxon>Priapulidae</taxon>
        <taxon>Priapulus</taxon>
    </lineage>
</organism>
<dbReference type="Proteomes" id="UP000695022">
    <property type="component" value="Unplaced"/>
</dbReference>
<feature type="region of interest" description="Disordered" evidence="3">
    <location>
        <begin position="308"/>
        <end position="364"/>
    </location>
</feature>
<evidence type="ECO:0000256" key="1">
    <source>
        <dbReference type="ARBA" id="ARBA00006069"/>
    </source>
</evidence>
<feature type="region of interest" description="Disordered" evidence="3">
    <location>
        <begin position="190"/>
        <end position="258"/>
    </location>
</feature>
<keyword evidence="4" id="KW-1185">Reference proteome</keyword>
<dbReference type="GeneID" id="106808441"/>
<feature type="compositionally biased region" description="Basic and acidic residues" evidence="3">
    <location>
        <begin position="337"/>
        <end position="364"/>
    </location>
</feature>
<protein>
    <recommendedName>
        <fullName evidence="2">Nuclear cap-binding protein subunit 3</fullName>
    </recommendedName>
</protein>
<dbReference type="PANTHER" id="PTHR16291:SF0">
    <property type="entry name" value="NUCLEAR CAP-BINDING PROTEIN SUBUNIT 3"/>
    <property type="match status" value="1"/>
</dbReference>
<reference evidence="5" key="1">
    <citation type="submission" date="2025-08" db="UniProtKB">
        <authorList>
            <consortium name="RefSeq"/>
        </authorList>
    </citation>
    <scope>IDENTIFICATION</scope>
</reference>
<sequence>MSNLKVYVDNVESITGSSGSEEDVVDLADSDIDMKDVELNVYLGDMSKSGVANNYKKKVGNFITDIDISSEEVQKRRADRTKRFGVKDKGATCAVDIAALYRSLGLTKEDVSASDTELRTEAIYFRGVDDMSTKDVLEYFRDYAPAAIEWIDDIACIVVWEDSNTSARVMFSCSKEIIYDSASKSKLVSKESASEGKGNKTGSNAAGKGQDTEEDDDILDLEKDPDESMEEDAMDVSVTQAAEKANETENTPPAPPSVCIEELMDQNIQLPAGRWRLADPHLNADVLLMRFATKADKKELGAEKKSNYYRKYGNPNYDDLPGLISESRKRRLRGQKIHKEPERKDKSESEPEEGEIRSEPEDLRELLEERRVKGDASGSDSDDLDMEAEVRRLLKPPAAKRLTKRMYADEMEDNLQSKRNHTGLITVTTAQTVKERLSLEGGATKPSQTKPSVMERLGRSSKRTTDLRHMISRGFRVSNVLISRREHGQPQLF</sequence>
<proteinExistence type="inferred from homology"/>
<accession>A0ABM1E380</accession>
<evidence type="ECO:0000313" key="4">
    <source>
        <dbReference type="Proteomes" id="UP000695022"/>
    </source>
</evidence>
<feature type="compositionally biased region" description="Acidic residues" evidence="3">
    <location>
        <begin position="212"/>
        <end position="234"/>
    </location>
</feature>
<evidence type="ECO:0000256" key="3">
    <source>
        <dbReference type="SAM" id="MobiDB-lite"/>
    </source>
</evidence>
<evidence type="ECO:0000313" key="5">
    <source>
        <dbReference type="RefSeq" id="XP_014666651.1"/>
    </source>
</evidence>
<comment type="similarity">
    <text evidence="1">Belongs to the NCBP3 family.</text>
</comment>